<feature type="domain" description="Glutamine amidotransferase" evidence="13">
    <location>
        <begin position="7"/>
        <end position="227"/>
    </location>
</feature>
<evidence type="ECO:0000259" key="13">
    <source>
        <dbReference type="Pfam" id="PF00117"/>
    </source>
</evidence>
<evidence type="ECO:0000313" key="14">
    <source>
        <dbReference type="EMBL" id="KUH58674.1"/>
    </source>
</evidence>
<name>A0A124EGV4_TRASO</name>
<reference evidence="14 15" key="1">
    <citation type="submission" date="2015-12" db="EMBL/GenBank/DDBJ databases">
        <title>Draft Genome Sequence of Olsenella scatoligenes SK9K4T; a Producer of 3-Methylindole- (skatole) and 4-Methylphenol- (p-cresol) Isolated from Pig Feces.</title>
        <authorList>
            <person name="Li X."/>
            <person name="Borg B."/>
            <person name="Canibe N."/>
        </authorList>
    </citation>
    <scope>NUCLEOTIDE SEQUENCE [LARGE SCALE GENOMIC DNA]</scope>
    <source>
        <strain evidence="14 15">SK9K4</strain>
    </source>
</reference>
<keyword evidence="4 11" id="KW-0378">Hydrolase</keyword>
<dbReference type="SUPFAM" id="SSF52317">
    <property type="entry name" value="Class I glutamine amidotransferase-like"/>
    <property type="match status" value="1"/>
</dbReference>
<dbReference type="OrthoDB" id="9807137at2"/>
<dbReference type="HAMAP" id="MF_00278">
    <property type="entry name" value="HisH"/>
    <property type="match status" value="1"/>
</dbReference>
<keyword evidence="6 11" id="KW-0368">Histidine biosynthesis</keyword>
<evidence type="ECO:0000256" key="5">
    <source>
        <dbReference type="ARBA" id="ARBA00022962"/>
    </source>
</evidence>
<comment type="function">
    <text evidence="8 11">IGPS catalyzes the conversion of PRFAR and glutamine to IGP, AICAR and glutamate. The HisH subunit catalyzes the hydrolysis of glutamine to glutamate and ammonia as part of the synthesis of IGP and AICAR. The resulting ammonia molecule is channeled to the active site of HisF.</text>
</comment>
<dbReference type="EC" id="4.3.2.10" evidence="11"/>
<keyword evidence="3 11" id="KW-0028">Amino-acid biosynthesis</keyword>
<dbReference type="Pfam" id="PF00117">
    <property type="entry name" value="GATase"/>
    <property type="match status" value="1"/>
</dbReference>
<organism evidence="14 15">
    <name type="scientific">Tractidigestivibacter scatoligenes</name>
    <name type="common">Olsenella scatoligenes</name>
    <dbReference type="NCBI Taxonomy" id="1299998"/>
    <lineage>
        <taxon>Bacteria</taxon>
        <taxon>Bacillati</taxon>
        <taxon>Actinomycetota</taxon>
        <taxon>Coriobacteriia</taxon>
        <taxon>Coriobacteriales</taxon>
        <taxon>Atopobiaceae</taxon>
        <taxon>Tractidigestivibacter</taxon>
    </lineage>
</organism>
<evidence type="ECO:0000256" key="3">
    <source>
        <dbReference type="ARBA" id="ARBA00022605"/>
    </source>
</evidence>
<dbReference type="Gene3D" id="3.40.50.880">
    <property type="match status" value="1"/>
</dbReference>
<dbReference type="GO" id="GO:0000107">
    <property type="term" value="F:imidazoleglycerol-phosphate synthase activity"/>
    <property type="evidence" value="ECO:0007669"/>
    <property type="project" value="UniProtKB-UniRule"/>
</dbReference>
<dbReference type="EC" id="3.5.1.2" evidence="11"/>
<comment type="caution">
    <text evidence="14">The sequence shown here is derived from an EMBL/GenBank/DDBJ whole genome shotgun (WGS) entry which is preliminary data.</text>
</comment>
<dbReference type="UniPathway" id="UPA00031">
    <property type="reaction ID" value="UER00010"/>
</dbReference>
<feature type="active site" evidence="11 12">
    <location>
        <position position="212"/>
    </location>
</feature>
<evidence type="ECO:0000256" key="1">
    <source>
        <dbReference type="ARBA" id="ARBA00005091"/>
    </source>
</evidence>
<dbReference type="Proteomes" id="UP000054078">
    <property type="component" value="Unassembled WGS sequence"/>
</dbReference>
<dbReference type="GO" id="GO:0005737">
    <property type="term" value="C:cytoplasm"/>
    <property type="evidence" value="ECO:0007669"/>
    <property type="project" value="UniProtKB-SubCell"/>
</dbReference>
<evidence type="ECO:0000313" key="15">
    <source>
        <dbReference type="Proteomes" id="UP000054078"/>
    </source>
</evidence>
<dbReference type="PANTHER" id="PTHR42701">
    <property type="entry name" value="IMIDAZOLE GLYCEROL PHOSPHATE SYNTHASE SUBUNIT HISH"/>
    <property type="match status" value="1"/>
</dbReference>
<dbReference type="GO" id="GO:0016829">
    <property type="term" value="F:lyase activity"/>
    <property type="evidence" value="ECO:0007669"/>
    <property type="project" value="UniProtKB-KW"/>
</dbReference>
<evidence type="ECO:0000256" key="11">
    <source>
        <dbReference type="HAMAP-Rule" id="MF_00278"/>
    </source>
</evidence>
<keyword evidence="7 11" id="KW-0456">Lyase</keyword>
<dbReference type="GO" id="GO:0000105">
    <property type="term" value="P:L-histidine biosynthetic process"/>
    <property type="evidence" value="ECO:0007669"/>
    <property type="project" value="UniProtKB-UniRule"/>
</dbReference>
<evidence type="ECO:0000256" key="9">
    <source>
        <dbReference type="ARBA" id="ARBA00047838"/>
    </source>
</evidence>
<dbReference type="PIRSF" id="PIRSF000495">
    <property type="entry name" value="Amidotransf_hisH"/>
    <property type="match status" value="1"/>
</dbReference>
<dbReference type="AlphaFoldDB" id="A0A124EGV4"/>
<dbReference type="PANTHER" id="PTHR42701:SF1">
    <property type="entry name" value="IMIDAZOLE GLYCEROL PHOSPHATE SYNTHASE SUBUNIT HISH"/>
    <property type="match status" value="1"/>
</dbReference>
<protein>
    <recommendedName>
        <fullName evidence="11">Imidazole glycerol phosphate synthase subunit HisH</fullName>
        <ecNumber evidence="11">4.3.2.10</ecNumber>
    </recommendedName>
    <alternativeName>
        <fullName evidence="11">IGP synthase glutaminase subunit</fullName>
        <ecNumber evidence="11">3.5.1.2</ecNumber>
    </alternativeName>
    <alternativeName>
        <fullName evidence="11">IGP synthase subunit HisH</fullName>
    </alternativeName>
    <alternativeName>
        <fullName evidence="11">ImGP synthase subunit HisH</fullName>
        <shortName evidence="11">IGPS subunit HisH</shortName>
    </alternativeName>
</protein>
<keyword evidence="15" id="KW-1185">Reference proteome</keyword>
<evidence type="ECO:0000256" key="6">
    <source>
        <dbReference type="ARBA" id="ARBA00023102"/>
    </source>
</evidence>
<evidence type="ECO:0000256" key="2">
    <source>
        <dbReference type="ARBA" id="ARBA00011152"/>
    </source>
</evidence>
<dbReference type="InterPro" id="IPR010139">
    <property type="entry name" value="Imidazole-glycPsynth_HisH"/>
</dbReference>
<evidence type="ECO:0000256" key="7">
    <source>
        <dbReference type="ARBA" id="ARBA00023239"/>
    </source>
</evidence>
<keyword evidence="11" id="KW-0963">Cytoplasm</keyword>
<evidence type="ECO:0000256" key="8">
    <source>
        <dbReference type="ARBA" id="ARBA00025299"/>
    </source>
</evidence>
<comment type="catalytic activity">
    <reaction evidence="10 11">
        <text>L-glutamine + H2O = L-glutamate + NH4(+)</text>
        <dbReference type="Rhea" id="RHEA:15889"/>
        <dbReference type="ChEBI" id="CHEBI:15377"/>
        <dbReference type="ChEBI" id="CHEBI:28938"/>
        <dbReference type="ChEBI" id="CHEBI:29985"/>
        <dbReference type="ChEBI" id="CHEBI:58359"/>
        <dbReference type="EC" id="3.5.1.2"/>
    </reaction>
</comment>
<comment type="subcellular location">
    <subcellularLocation>
        <location evidence="11">Cytoplasm</location>
    </subcellularLocation>
</comment>
<evidence type="ECO:0000256" key="4">
    <source>
        <dbReference type="ARBA" id="ARBA00022801"/>
    </source>
</evidence>
<dbReference type="PROSITE" id="PS51273">
    <property type="entry name" value="GATASE_TYPE_1"/>
    <property type="match status" value="1"/>
</dbReference>
<feature type="active site" description="Nucleophile" evidence="11 12">
    <location>
        <position position="83"/>
    </location>
</feature>
<dbReference type="GO" id="GO:0004359">
    <property type="term" value="F:glutaminase activity"/>
    <property type="evidence" value="ECO:0007669"/>
    <property type="project" value="UniProtKB-EC"/>
</dbReference>
<accession>A0A124EGV4</accession>
<dbReference type="RefSeq" id="WP_059054821.1">
    <property type="nucleotide sequence ID" value="NZ_LOJF01000009.1"/>
</dbReference>
<comment type="subunit">
    <text evidence="2 11">Heterodimer of HisH and HisF.</text>
</comment>
<dbReference type="EMBL" id="LOJF01000009">
    <property type="protein sequence ID" value="KUH58674.1"/>
    <property type="molecule type" value="Genomic_DNA"/>
</dbReference>
<gene>
    <name evidence="11" type="primary">hisH</name>
    <name evidence="14" type="ORF">AUL39_06815</name>
</gene>
<dbReference type="CDD" id="cd01748">
    <property type="entry name" value="GATase1_IGP_Synthase"/>
    <property type="match status" value="1"/>
</dbReference>
<evidence type="ECO:0000256" key="10">
    <source>
        <dbReference type="ARBA" id="ARBA00049534"/>
    </source>
</evidence>
<keyword evidence="5 11" id="KW-0315">Glutamine amidotransferase</keyword>
<sequence>MASAKIVVIDYHKGNLLSVQHGLAAVGGEAVISDAPEDISAASGLVLPGVGSFESAMEYVNESGQGKAILDALGRGVPFLGICLGLQLLFSRGEERSGERGLPYENEEPVAAGTPGDDRWVAGLGFFAGSVTRLRSGRLKVPHVGWDQVYPTEVGERTQLLRGVPSGANFYFTHSYALADDVDPTLVAARTHYARSFGSAVARGPVFGVQFHPEKSSATGLVVLSNFVDIVRAGGVR</sequence>
<feature type="active site" evidence="11 12">
    <location>
        <position position="214"/>
    </location>
</feature>
<comment type="catalytic activity">
    <reaction evidence="9 11">
        <text>5-[(5-phospho-1-deoxy-D-ribulos-1-ylimino)methylamino]-1-(5-phospho-beta-D-ribosyl)imidazole-4-carboxamide + L-glutamine = D-erythro-1-(imidazol-4-yl)glycerol 3-phosphate + 5-amino-1-(5-phospho-beta-D-ribosyl)imidazole-4-carboxamide + L-glutamate + H(+)</text>
        <dbReference type="Rhea" id="RHEA:24793"/>
        <dbReference type="ChEBI" id="CHEBI:15378"/>
        <dbReference type="ChEBI" id="CHEBI:29985"/>
        <dbReference type="ChEBI" id="CHEBI:58278"/>
        <dbReference type="ChEBI" id="CHEBI:58359"/>
        <dbReference type="ChEBI" id="CHEBI:58475"/>
        <dbReference type="ChEBI" id="CHEBI:58525"/>
        <dbReference type="EC" id="4.3.2.10"/>
    </reaction>
</comment>
<dbReference type="InterPro" id="IPR017926">
    <property type="entry name" value="GATASE"/>
</dbReference>
<proteinExistence type="inferred from homology"/>
<comment type="pathway">
    <text evidence="1 11">Amino-acid biosynthesis; L-histidine biosynthesis; L-histidine from 5-phospho-alpha-D-ribose 1-diphosphate: step 5/9.</text>
</comment>
<dbReference type="STRING" id="1299998.AUL39_06815"/>
<evidence type="ECO:0000256" key="12">
    <source>
        <dbReference type="PIRSR" id="PIRSR000495-1"/>
    </source>
</evidence>
<dbReference type="InterPro" id="IPR029062">
    <property type="entry name" value="Class_I_gatase-like"/>
</dbReference>